<sequence>MFCIAHAQNARWMNTLPRVIAKVTMHCVISAITCPNRHTGLLSLPKRPLPVSVLPNPGDCCLLTNPKRLPEAGAVLAKPCKSPSYECPGPNNSGQLNTGKGEPKGSPAFCELAVLQRMKTEESHATHKMSPAAARSLNITPRASFHRWLDRKQEEGGTQIMFCGNDCLRKTADRNSGVHELRDRPLQQTRESVYGAAELQKAIRLPKAVSSPKYIENRASRRAFIVRTVMPTVNRSLAQHICRKKFGTSPRLPLVEGVDWDSFDRTSVLAAAQRASGWAFIARAQVVAPVITQIVPPSSISRLGAGDDFVCLGGVMDAGVPILQLTFAAEKWIWRPCATKRAGSWPSCELGHPGVLSSAAFDESARWSRVEGMPGGGTALAAEAVGSGCAGLSQVRKVTSN</sequence>
<dbReference type="HOGENOM" id="CLU_687220_0_0_1"/>
<organism evidence="1 2">
    <name type="scientific">Pseudocercospora fijiensis (strain CIRAD86)</name>
    <name type="common">Black leaf streak disease fungus</name>
    <name type="synonym">Mycosphaerella fijiensis</name>
    <dbReference type="NCBI Taxonomy" id="383855"/>
    <lineage>
        <taxon>Eukaryota</taxon>
        <taxon>Fungi</taxon>
        <taxon>Dikarya</taxon>
        <taxon>Ascomycota</taxon>
        <taxon>Pezizomycotina</taxon>
        <taxon>Dothideomycetes</taxon>
        <taxon>Dothideomycetidae</taxon>
        <taxon>Mycosphaerellales</taxon>
        <taxon>Mycosphaerellaceae</taxon>
        <taxon>Pseudocercospora</taxon>
    </lineage>
</organism>
<accession>M2YI96</accession>
<dbReference type="AlphaFoldDB" id="M2YI96"/>
<keyword evidence="2" id="KW-1185">Reference proteome</keyword>
<dbReference type="RefSeq" id="XP_007931926.1">
    <property type="nucleotide sequence ID" value="XM_007933735.1"/>
</dbReference>
<dbReference type="Proteomes" id="UP000016932">
    <property type="component" value="Unassembled WGS sequence"/>
</dbReference>
<evidence type="ECO:0000313" key="1">
    <source>
        <dbReference type="EMBL" id="EME77495.1"/>
    </source>
</evidence>
<evidence type="ECO:0000313" key="2">
    <source>
        <dbReference type="Proteomes" id="UP000016932"/>
    </source>
</evidence>
<dbReference type="KEGG" id="pfj:MYCFIDRAFT_179714"/>
<dbReference type="VEuPathDB" id="FungiDB:MYCFIDRAFT_179714"/>
<gene>
    <name evidence="1" type="ORF">MYCFIDRAFT_179714</name>
</gene>
<protein>
    <submittedName>
        <fullName evidence="1">Uncharacterized protein</fullName>
    </submittedName>
</protein>
<proteinExistence type="predicted"/>
<dbReference type="GeneID" id="19334197"/>
<dbReference type="EMBL" id="KB446565">
    <property type="protein sequence ID" value="EME77495.1"/>
    <property type="molecule type" value="Genomic_DNA"/>
</dbReference>
<reference evidence="1 2" key="1">
    <citation type="journal article" date="2012" name="PLoS Pathog.">
        <title>Diverse lifestyles and strategies of plant pathogenesis encoded in the genomes of eighteen Dothideomycetes fungi.</title>
        <authorList>
            <person name="Ohm R.A."/>
            <person name="Feau N."/>
            <person name="Henrissat B."/>
            <person name="Schoch C.L."/>
            <person name="Horwitz B.A."/>
            <person name="Barry K.W."/>
            <person name="Condon B.J."/>
            <person name="Copeland A.C."/>
            <person name="Dhillon B."/>
            <person name="Glaser F."/>
            <person name="Hesse C.N."/>
            <person name="Kosti I."/>
            <person name="LaButti K."/>
            <person name="Lindquist E.A."/>
            <person name="Lucas S."/>
            <person name="Salamov A.A."/>
            <person name="Bradshaw R.E."/>
            <person name="Ciuffetti L."/>
            <person name="Hamelin R.C."/>
            <person name="Kema G.H.J."/>
            <person name="Lawrence C."/>
            <person name="Scott J.A."/>
            <person name="Spatafora J.W."/>
            <person name="Turgeon B.G."/>
            <person name="de Wit P.J.G.M."/>
            <person name="Zhong S."/>
            <person name="Goodwin S.B."/>
            <person name="Grigoriev I.V."/>
        </authorList>
    </citation>
    <scope>NUCLEOTIDE SEQUENCE [LARGE SCALE GENOMIC DNA]</scope>
    <source>
        <strain evidence="1 2">CIRAD86</strain>
    </source>
</reference>
<name>M2YI96_PSEFD</name>